<dbReference type="OrthoDB" id="270970at2759"/>
<feature type="domain" description="C2" evidence="7">
    <location>
        <begin position="1"/>
        <end position="81"/>
    </location>
</feature>
<evidence type="ECO:0000256" key="2">
    <source>
        <dbReference type="ARBA" id="ARBA00022692"/>
    </source>
</evidence>
<evidence type="ECO:0000256" key="6">
    <source>
        <dbReference type="SAM" id="Phobius"/>
    </source>
</evidence>
<dbReference type="InterPro" id="IPR037721">
    <property type="entry name" value="Ferlin"/>
</dbReference>
<evidence type="ECO:0000313" key="8">
    <source>
        <dbReference type="EMBL" id="EZG66927.1"/>
    </source>
</evidence>
<keyword evidence="5 6" id="KW-0472">Membrane</keyword>
<name>A0A023B703_GRENI</name>
<dbReference type="Proteomes" id="UP000019763">
    <property type="component" value="Unassembled WGS sequence"/>
</dbReference>
<keyword evidence="2 6" id="KW-0812">Transmembrane</keyword>
<keyword evidence="4 6" id="KW-1133">Transmembrane helix</keyword>
<dbReference type="Pfam" id="PF00168">
    <property type="entry name" value="C2"/>
    <property type="match status" value="1"/>
</dbReference>
<evidence type="ECO:0000256" key="4">
    <source>
        <dbReference type="ARBA" id="ARBA00022989"/>
    </source>
</evidence>
<dbReference type="eggNOG" id="KOG1326">
    <property type="taxonomic scope" value="Eukaryota"/>
</dbReference>
<dbReference type="VEuPathDB" id="CryptoDB:GNI_073830"/>
<evidence type="ECO:0000259" key="7">
    <source>
        <dbReference type="PROSITE" id="PS50004"/>
    </source>
</evidence>
<sequence>QVVDLYVGVEFIGTSLKSSIHRHGSSVTFNEGFRIPVTTPVTEDAITVSVWDNQSSPAKLLARGSLSFLAISTKPLHARWFNLYGFPPGESATFTSEDWRLLGENKMEGSAYLGRILLGASVQKLKDISQLLPAELTYARTQPETTPTFVTYLAEIYQVDLDKVKCEQSRRAPPRLNSDTEVQVVVSTAGYRSKTKPLPATNSPGAGGEEGHMRYTFGADNGSIPNLTAQLSGDEKFYPDVFVEVFANKGVRLGYRRFQAKDVPTASSELQASPPMWVPLNNPFAFYQSTIPGYVLLSIEKVQAENVNRRRRRKIVAAPHLIRCYLYAARYLAFVREEPDMSRRSTLAVEPGDLEALSTLADEETKNTKTRGHGKNDCLPNPYVEISCAGTNEVSPVAMRTRFPVWLHTLELNCRLMIDANDGVPVPCSVMVEVKHGAHSIGLCLADYSRLLGRKQIHGGAVERLEPSWLTLNSPDSMNKQVANVSFRGAVEARLGSMLGVVPGGSGRDETGQAGHILLGIEVLRKNDASYIAPQPVVPRLRTVRCRLSVWGLRDLLPRTKRDYNEAALTTATIDQVLDRDEVNRPYIVVVPPSYKKMSDPAYPLLPWRPMIDDKRNDRGHSYLANATWKEVEHYSAFNFHECLHFNLQIPDNPLFDPHLCVRVYDESRAFLGESSIPIFPLIPWLAKDTSRYDAAVARLVPKTTLQQNPNLSLLKEAYYIALALMRKDAALDKETKVKQAVVDKMQNAELQELYSGSTMASEADSQQSVLCPVHSLRLAQGGENQECTCDIANSAHVCGEDGIALITKQGDYMLSAAGFNVRPFGGVLKACGITIPKGSMIYEEGKHSYHGTDRLIIDGALETTLPDVYWRPIVLWRPSRINPFHEVKGGAIKIETCIEATMNNEPLDDENAQIVARTEVPSNLRSEVFSTSRFRTKYRAGGGVPDILRLRVYVIRIAAISLSMTVTKDAIYPSPHNAQYPVELIIQVSDSRQERYTSKTEGPHPKFMVFHEMDVKVPEETVLTLSAWSLAPSGPVFVGQLSVDVLERYFSEQYMEMLETSRIPIEVRPLKLIDGKNVITTGSIEMLLETFKPSLSYPRMPLIEDRPAEVELRVVIWGCRALELPLDKESVDVLVRGSFEWSATDKSSGGKEPAAAKRTVQETDVHYGSTNGNTVYNWRMVWSNVVVPCNTGILTIQAIQFDPFGPETYIGEINIEMKSYLRSVAVNQEKLSYDVELKLLNRDAECVGFVQTTIQILMQTEGSARPVGLGQQNPNTDPPLSAPIAGRKWADFLGATKSTVSFDNVMLRIRWITVVLLLALVFFIGCIKPGIFWGL</sequence>
<dbReference type="PANTHER" id="PTHR12546:SF33">
    <property type="entry name" value="SPERM VESICLE FUSION PROTEIN FER-1"/>
    <property type="match status" value="1"/>
</dbReference>
<evidence type="ECO:0000256" key="3">
    <source>
        <dbReference type="ARBA" id="ARBA00022737"/>
    </source>
</evidence>
<organism evidence="8 9">
    <name type="scientific">Gregarina niphandrodes</name>
    <name type="common">Septate eugregarine</name>
    <dbReference type="NCBI Taxonomy" id="110365"/>
    <lineage>
        <taxon>Eukaryota</taxon>
        <taxon>Sar</taxon>
        <taxon>Alveolata</taxon>
        <taxon>Apicomplexa</taxon>
        <taxon>Conoidasida</taxon>
        <taxon>Gregarinasina</taxon>
        <taxon>Eugregarinorida</taxon>
        <taxon>Gregarinidae</taxon>
        <taxon>Gregarina</taxon>
    </lineage>
</organism>
<dbReference type="GO" id="GO:0016020">
    <property type="term" value="C:membrane"/>
    <property type="evidence" value="ECO:0007669"/>
    <property type="project" value="UniProtKB-SubCell"/>
</dbReference>
<comment type="subcellular location">
    <subcellularLocation>
        <location evidence="1">Membrane</location>
        <topology evidence="1">Single-pass membrane protein</topology>
    </subcellularLocation>
</comment>
<reference evidence="8" key="1">
    <citation type="submission" date="2013-12" db="EMBL/GenBank/DDBJ databases">
        <authorList>
            <person name="Omoto C.K."/>
            <person name="Sibley D."/>
            <person name="Venepally P."/>
            <person name="Hadjithomas M."/>
            <person name="Karamycheva S."/>
            <person name="Brunk B."/>
            <person name="Roos D."/>
            <person name="Caler E."/>
            <person name="Lorenzi H."/>
        </authorList>
    </citation>
    <scope>NUCLEOTIDE SEQUENCE</scope>
</reference>
<gene>
    <name evidence="8" type="ORF">GNI_073830</name>
</gene>
<comment type="caution">
    <text evidence="8">The sequence shown here is derived from an EMBL/GenBank/DDBJ whole genome shotgun (WGS) entry which is preliminary data.</text>
</comment>
<keyword evidence="3" id="KW-0677">Repeat</keyword>
<evidence type="ECO:0000256" key="1">
    <source>
        <dbReference type="ARBA" id="ARBA00004167"/>
    </source>
</evidence>
<dbReference type="GO" id="GO:0007009">
    <property type="term" value="P:plasma membrane organization"/>
    <property type="evidence" value="ECO:0007669"/>
    <property type="project" value="TreeGrafter"/>
</dbReference>
<dbReference type="PANTHER" id="PTHR12546">
    <property type="entry name" value="FER-1-LIKE"/>
    <property type="match status" value="1"/>
</dbReference>
<dbReference type="PROSITE" id="PS50004">
    <property type="entry name" value="C2"/>
    <property type="match status" value="2"/>
</dbReference>
<keyword evidence="9" id="KW-1185">Reference proteome</keyword>
<dbReference type="InterPro" id="IPR035892">
    <property type="entry name" value="C2_domain_sf"/>
</dbReference>
<feature type="domain" description="C2" evidence="7">
    <location>
        <begin position="1088"/>
        <end position="1231"/>
    </location>
</feature>
<dbReference type="RefSeq" id="XP_011130417.1">
    <property type="nucleotide sequence ID" value="XM_011132115.1"/>
</dbReference>
<evidence type="ECO:0000313" key="9">
    <source>
        <dbReference type="Proteomes" id="UP000019763"/>
    </source>
</evidence>
<dbReference type="OMA" id="RCYIYAC"/>
<dbReference type="GeneID" id="22912702"/>
<feature type="non-terminal residue" evidence="8">
    <location>
        <position position="1"/>
    </location>
</feature>
<protein>
    <submittedName>
        <fullName evidence="8">C2 domain protein</fullName>
    </submittedName>
</protein>
<dbReference type="SUPFAM" id="SSF49562">
    <property type="entry name" value="C2 domain (Calcium/lipid-binding domain, CaLB)"/>
    <property type="match status" value="2"/>
</dbReference>
<dbReference type="InterPro" id="IPR000008">
    <property type="entry name" value="C2_dom"/>
</dbReference>
<dbReference type="EMBL" id="AFNH02000553">
    <property type="protein sequence ID" value="EZG66927.1"/>
    <property type="molecule type" value="Genomic_DNA"/>
</dbReference>
<proteinExistence type="predicted"/>
<accession>A0A023B703</accession>
<evidence type="ECO:0000256" key="5">
    <source>
        <dbReference type="ARBA" id="ARBA00023136"/>
    </source>
</evidence>
<feature type="transmembrane region" description="Helical" evidence="6">
    <location>
        <begin position="1312"/>
        <end position="1334"/>
    </location>
</feature>
<dbReference type="Gene3D" id="2.60.40.150">
    <property type="entry name" value="C2 domain"/>
    <property type="match status" value="2"/>
</dbReference>